<dbReference type="AlphaFoldDB" id="A0A0D3J7R8"/>
<sequence length="512" mass="55146">MPSGLQQLDFFPKSVEEVKERTLGGGFISLCCCLLALNLFLSELTQFRAVHTVDRLEVDTSRAATDERILLNLDIYLPNLPCPEVVAEVQDQSGMQQLEVASALHKLRVDRHGVPIDVPRAVLWNETVAPAFAQRKLVGLMEEARAHLDETLHHFEHEEEENPRLSADEHAAHRRELAEQSALLQGRLQTLVRAAAAGEGAGEGGGAGGADAFEGGQEEAVSIRLAILDDNLLLSDVTSVFSSSVFSAHNRYASIKLLLSDVTSVFSSSVFSAHNRYASIKLLLSDERLNGIVAALESLAQLEALHKEMAGEGDAEACGSCYGARTLRRPQNSRQRGAAPDGSCCNTCDDVGYAADELDPAVHPGALALARRSAAAAGVEALIDFSHGQQSPLDGAWTHSPGGAAVARYFLKVVPTTYEFLSGEALHSSQYSTTQHFKELGPDSALTPSVQFTFELTPLRVSKREERGGSLLVFLTRSAAVIGGLFTVAGIVDSAWYHSSRHLIKMRQGKAA</sequence>
<dbReference type="Pfam" id="PF07970">
    <property type="entry name" value="COPIIcoated_ERV"/>
    <property type="match status" value="1"/>
</dbReference>
<comment type="subcellular location">
    <subcellularLocation>
        <location evidence="1">Membrane</location>
        <topology evidence="1">Multi-pass membrane protein</topology>
    </subcellularLocation>
</comment>
<dbReference type="GO" id="GO:0005783">
    <property type="term" value="C:endoplasmic reticulum"/>
    <property type="evidence" value="ECO:0007669"/>
    <property type="project" value="TreeGrafter"/>
</dbReference>
<dbReference type="Proteomes" id="UP000013827">
    <property type="component" value="Unassembled WGS sequence"/>
</dbReference>
<dbReference type="PANTHER" id="PTHR10984">
    <property type="entry name" value="ENDOPLASMIC RETICULUM-GOLGI INTERMEDIATE COMPARTMENT PROTEIN"/>
    <property type="match status" value="1"/>
</dbReference>
<comment type="similarity">
    <text evidence="2">Belongs to the ERGIC family.</text>
</comment>
<protein>
    <recommendedName>
        <fullName evidence="11">Endoplasmic reticulum vesicle transporter C-terminal domain-containing protein</fullName>
    </recommendedName>
</protein>
<evidence type="ECO:0000259" key="8">
    <source>
        <dbReference type="Pfam" id="PF13850"/>
    </source>
</evidence>
<dbReference type="Pfam" id="PF13850">
    <property type="entry name" value="ERGIC_N"/>
    <property type="match status" value="1"/>
</dbReference>
<reference evidence="9" key="2">
    <citation type="submission" date="2024-10" db="UniProtKB">
        <authorList>
            <consortium name="EnsemblProtists"/>
        </authorList>
    </citation>
    <scope>IDENTIFICATION</scope>
</reference>
<evidence type="ECO:0000256" key="5">
    <source>
        <dbReference type="ARBA" id="ARBA00023136"/>
    </source>
</evidence>
<keyword evidence="10" id="KW-1185">Reference proteome</keyword>
<dbReference type="RefSeq" id="XP_005771982.1">
    <property type="nucleotide sequence ID" value="XM_005771925.1"/>
</dbReference>
<dbReference type="InterPro" id="IPR012936">
    <property type="entry name" value="Erv_C"/>
</dbReference>
<keyword evidence="5 6" id="KW-0472">Membrane</keyword>
<dbReference type="PANTHER" id="PTHR10984:SF25">
    <property type="entry name" value="ENDOPLASMIC RETICULUM-GOLGI INTERMEDIATE COMPARTMENT PROTEIN 3"/>
    <property type="match status" value="1"/>
</dbReference>
<evidence type="ECO:0000256" key="2">
    <source>
        <dbReference type="ARBA" id="ARBA00005648"/>
    </source>
</evidence>
<evidence type="ECO:0000256" key="6">
    <source>
        <dbReference type="SAM" id="Phobius"/>
    </source>
</evidence>
<organism evidence="9 10">
    <name type="scientific">Emiliania huxleyi (strain CCMP1516)</name>
    <dbReference type="NCBI Taxonomy" id="280463"/>
    <lineage>
        <taxon>Eukaryota</taxon>
        <taxon>Haptista</taxon>
        <taxon>Haptophyta</taxon>
        <taxon>Prymnesiophyceae</taxon>
        <taxon>Isochrysidales</taxon>
        <taxon>Noelaerhabdaceae</taxon>
        <taxon>Emiliania</taxon>
    </lineage>
</organism>
<feature type="transmembrane region" description="Helical" evidence="6">
    <location>
        <begin position="470"/>
        <end position="492"/>
    </location>
</feature>
<evidence type="ECO:0000256" key="3">
    <source>
        <dbReference type="ARBA" id="ARBA00022692"/>
    </source>
</evidence>
<dbReference type="OMA" id="PHTHDEH"/>
<evidence type="ECO:0000313" key="9">
    <source>
        <dbReference type="EnsemblProtists" id="EOD19553"/>
    </source>
</evidence>
<proteinExistence type="inferred from homology"/>
<feature type="domain" description="Endoplasmic reticulum vesicle transporter C-terminal" evidence="7">
    <location>
        <begin position="388"/>
        <end position="493"/>
    </location>
</feature>
<dbReference type="InterPro" id="IPR039542">
    <property type="entry name" value="Erv_N"/>
</dbReference>
<keyword evidence="3 6" id="KW-0812">Transmembrane</keyword>
<dbReference type="HOGENOM" id="CLU_532584_0_0_1"/>
<dbReference type="KEGG" id="ehx:EMIHUDRAFT_102202"/>
<name>A0A0D3J7R8_EMIH1</name>
<evidence type="ECO:0000313" key="10">
    <source>
        <dbReference type="Proteomes" id="UP000013827"/>
    </source>
</evidence>
<dbReference type="STRING" id="2903.R1CA66"/>
<dbReference type="PaxDb" id="2903-EOD19553"/>
<accession>A0A0D3J7R8</accession>
<feature type="domain" description="Endoplasmic reticulum vesicle transporter N-terminal" evidence="8">
    <location>
        <begin position="5"/>
        <end position="97"/>
    </location>
</feature>
<evidence type="ECO:0008006" key="11">
    <source>
        <dbReference type="Google" id="ProtNLM"/>
    </source>
</evidence>
<dbReference type="InterPro" id="IPR045888">
    <property type="entry name" value="Erv"/>
</dbReference>
<evidence type="ECO:0000256" key="1">
    <source>
        <dbReference type="ARBA" id="ARBA00004141"/>
    </source>
</evidence>
<reference evidence="10" key="1">
    <citation type="journal article" date="2013" name="Nature">
        <title>Pan genome of the phytoplankton Emiliania underpins its global distribution.</title>
        <authorList>
            <person name="Read B.A."/>
            <person name="Kegel J."/>
            <person name="Klute M.J."/>
            <person name="Kuo A."/>
            <person name="Lefebvre S.C."/>
            <person name="Maumus F."/>
            <person name="Mayer C."/>
            <person name="Miller J."/>
            <person name="Monier A."/>
            <person name="Salamov A."/>
            <person name="Young J."/>
            <person name="Aguilar M."/>
            <person name="Claverie J.M."/>
            <person name="Frickenhaus S."/>
            <person name="Gonzalez K."/>
            <person name="Herman E.K."/>
            <person name="Lin Y.C."/>
            <person name="Napier J."/>
            <person name="Ogata H."/>
            <person name="Sarno A.F."/>
            <person name="Shmutz J."/>
            <person name="Schroeder D."/>
            <person name="de Vargas C."/>
            <person name="Verret F."/>
            <person name="von Dassow P."/>
            <person name="Valentin K."/>
            <person name="Van de Peer Y."/>
            <person name="Wheeler G."/>
            <person name="Dacks J.B."/>
            <person name="Delwiche C.F."/>
            <person name="Dyhrman S.T."/>
            <person name="Glockner G."/>
            <person name="John U."/>
            <person name="Richards T."/>
            <person name="Worden A.Z."/>
            <person name="Zhang X."/>
            <person name="Grigoriev I.V."/>
            <person name="Allen A.E."/>
            <person name="Bidle K."/>
            <person name="Borodovsky M."/>
            <person name="Bowler C."/>
            <person name="Brownlee C."/>
            <person name="Cock J.M."/>
            <person name="Elias M."/>
            <person name="Gladyshev V.N."/>
            <person name="Groth M."/>
            <person name="Guda C."/>
            <person name="Hadaegh A."/>
            <person name="Iglesias-Rodriguez M.D."/>
            <person name="Jenkins J."/>
            <person name="Jones B.M."/>
            <person name="Lawson T."/>
            <person name="Leese F."/>
            <person name="Lindquist E."/>
            <person name="Lobanov A."/>
            <person name="Lomsadze A."/>
            <person name="Malik S.B."/>
            <person name="Marsh M.E."/>
            <person name="Mackinder L."/>
            <person name="Mock T."/>
            <person name="Mueller-Roeber B."/>
            <person name="Pagarete A."/>
            <person name="Parker M."/>
            <person name="Probert I."/>
            <person name="Quesneville H."/>
            <person name="Raines C."/>
            <person name="Rensing S.A."/>
            <person name="Riano-Pachon D.M."/>
            <person name="Richier S."/>
            <person name="Rokitta S."/>
            <person name="Shiraiwa Y."/>
            <person name="Soanes D.M."/>
            <person name="van der Giezen M."/>
            <person name="Wahlund T.M."/>
            <person name="Williams B."/>
            <person name="Wilson W."/>
            <person name="Wolfe G."/>
            <person name="Wurch L.L."/>
        </authorList>
    </citation>
    <scope>NUCLEOTIDE SEQUENCE</scope>
</reference>
<dbReference type="GeneID" id="17265054"/>
<evidence type="ECO:0000256" key="4">
    <source>
        <dbReference type="ARBA" id="ARBA00022989"/>
    </source>
</evidence>
<dbReference type="GO" id="GO:0030134">
    <property type="term" value="C:COPII-coated ER to Golgi transport vesicle"/>
    <property type="evidence" value="ECO:0007669"/>
    <property type="project" value="TreeGrafter"/>
</dbReference>
<dbReference type="eggNOG" id="KOG2667">
    <property type="taxonomic scope" value="Eukaryota"/>
</dbReference>
<evidence type="ECO:0000259" key="7">
    <source>
        <dbReference type="Pfam" id="PF07970"/>
    </source>
</evidence>
<dbReference type="EnsemblProtists" id="EOD19553">
    <property type="protein sequence ID" value="EOD19553"/>
    <property type="gene ID" value="EMIHUDRAFT_102202"/>
</dbReference>
<keyword evidence="4 6" id="KW-1133">Transmembrane helix</keyword>
<dbReference type="GO" id="GO:0016020">
    <property type="term" value="C:membrane"/>
    <property type="evidence" value="ECO:0007669"/>
    <property type="project" value="UniProtKB-SubCell"/>
</dbReference>